<protein>
    <submittedName>
        <fullName evidence="5">ABC transporter substrate-binding protein</fullName>
    </submittedName>
</protein>
<name>A0A3D5Q8P7_FLESI</name>
<evidence type="ECO:0000256" key="1">
    <source>
        <dbReference type="ARBA" id="ARBA00022729"/>
    </source>
</evidence>
<evidence type="ECO:0000256" key="4">
    <source>
        <dbReference type="SAM" id="SignalP"/>
    </source>
</evidence>
<feature type="binding site" evidence="3">
    <location>
        <position position="207"/>
    </location>
    <ligand>
        <name>Na(+)</name>
        <dbReference type="ChEBI" id="CHEBI:29101"/>
    </ligand>
</feature>
<dbReference type="GO" id="GO:0055085">
    <property type="term" value="P:transmembrane transport"/>
    <property type="evidence" value="ECO:0007669"/>
    <property type="project" value="InterPro"/>
</dbReference>
<dbReference type="NCBIfam" id="NF037995">
    <property type="entry name" value="TRAP_S1"/>
    <property type="match status" value="1"/>
</dbReference>
<keyword evidence="1 4" id="KW-0732">Signal</keyword>
<sequence>MKKLALIFLIVFILSAATTTFAAETYNWRLVTTWSTSIPFYETAQHFAKTVDKLSEGQLKIKVYPAGAIVPAFQVFDAVRNGVAQMGHDWPGYWKGKNEAFVPFASVPFGMNSLEYTIWLQHEGMDLAKEVYGKFGLVPLMGGNPGQEIGFFTKKAVNSVNEMDKMKIRTVGWAAEIFEKMGVNVSPLPGGEIYLAFERGVLDGAEFSTPSTTYPLGFQEIAKNVLVPGWHQTSCQNMFMINEKAYNKLPGHLKYILEIASRETQLWSMAEREYGNAVAIKKYKEEGVTFNKLDDDSLNKLRKTTKDYLDGLRKKNALLDKVLTSQEDLIQLYSNWKEVKSGVSAYPYGDYIKGKHLE</sequence>
<feature type="signal peptide" evidence="4">
    <location>
        <begin position="1"/>
        <end position="22"/>
    </location>
</feature>
<dbReference type="EMBL" id="DPPF01000006">
    <property type="protein sequence ID" value="HCW92103.1"/>
    <property type="molecule type" value="Genomic_DNA"/>
</dbReference>
<proteinExistence type="predicted"/>
<dbReference type="Proteomes" id="UP000262325">
    <property type="component" value="Unassembled WGS sequence"/>
</dbReference>
<evidence type="ECO:0000256" key="2">
    <source>
        <dbReference type="PIRSR" id="PIRSR039026-1"/>
    </source>
</evidence>
<feature type="binding site" evidence="3">
    <location>
        <position position="206"/>
    </location>
    <ligand>
        <name>substrate</name>
    </ligand>
</feature>
<dbReference type="PIRSF" id="PIRSF039026">
    <property type="entry name" value="SiaP"/>
    <property type="match status" value="1"/>
</dbReference>
<dbReference type="InterPro" id="IPR026289">
    <property type="entry name" value="SBP_TakP-like"/>
</dbReference>
<keyword evidence="3" id="KW-0479">Metal-binding</keyword>
<dbReference type="GO" id="GO:0031317">
    <property type="term" value="C:tripartite ATP-independent periplasmic transporter complex"/>
    <property type="evidence" value="ECO:0007669"/>
    <property type="project" value="InterPro"/>
</dbReference>
<evidence type="ECO:0000313" key="5">
    <source>
        <dbReference type="EMBL" id="HCW92103.1"/>
    </source>
</evidence>
<accession>A0A3D5Q8P7</accession>
<dbReference type="Gene3D" id="3.40.190.10">
    <property type="entry name" value="Periplasmic binding protein-like II"/>
    <property type="match status" value="1"/>
</dbReference>
<dbReference type="PANTHER" id="PTHR33376:SF5">
    <property type="entry name" value="EXTRACYTOPLASMIC SOLUTE RECEPTOR PROTEIN"/>
    <property type="match status" value="1"/>
</dbReference>
<feature type="binding site" evidence="3">
    <location>
        <position position="232"/>
    </location>
    <ligand>
        <name>substrate</name>
    </ligand>
</feature>
<feature type="binding site" evidence="2">
    <location>
        <position position="148"/>
    </location>
    <ligand>
        <name>substrate</name>
    </ligand>
</feature>
<feature type="binding site" evidence="2">
    <location>
        <position position="169"/>
    </location>
    <ligand>
        <name>substrate</name>
    </ligand>
</feature>
<evidence type="ECO:0000256" key="3">
    <source>
        <dbReference type="PIRSR" id="PIRSR039026-2"/>
    </source>
</evidence>
<dbReference type="AlphaFoldDB" id="A0A3D5Q8P7"/>
<feature type="chain" id="PRO_5018048215" evidence="4">
    <location>
        <begin position="23"/>
        <end position="358"/>
    </location>
</feature>
<dbReference type="PANTHER" id="PTHR33376">
    <property type="match status" value="1"/>
</dbReference>
<comment type="caution">
    <text evidence="5">The sequence shown here is derived from an EMBL/GenBank/DDBJ whole genome shotgun (WGS) entry which is preliminary data.</text>
</comment>
<dbReference type="InterPro" id="IPR038404">
    <property type="entry name" value="TRAP_DctP_sf"/>
</dbReference>
<reference evidence="5 6" key="1">
    <citation type="journal article" date="2018" name="Nat. Biotechnol.">
        <title>A standardized bacterial taxonomy based on genome phylogeny substantially revises the tree of life.</title>
        <authorList>
            <person name="Parks D.H."/>
            <person name="Chuvochina M."/>
            <person name="Waite D.W."/>
            <person name="Rinke C."/>
            <person name="Skarshewski A."/>
            <person name="Chaumeil P.A."/>
            <person name="Hugenholtz P."/>
        </authorList>
    </citation>
    <scope>NUCLEOTIDE SEQUENCE [LARGE SCALE GENOMIC DNA]</scope>
    <source>
        <strain evidence="5">UBA8672</strain>
    </source>
</reference>
<dbReference type="GO" id="GO:0046872">
    <property type="term" value="F:metal ion binding"/>
    <property type="evidence" value="ECO:0007669"/>
    <property type="project" value="UniProtKB-KW"/>
</dbReference>
<dbReference type="Pfam" id="PF03480">
    <property type="entry name" value="DctP"/>
    <property type="match status" value="1"/>
</dbReference>
<gene>
    <name evidence="5" type="ORF">DHM44_00300</name>
</gene>
<evidence type="ECO:0000313" key="6">
    <source>
        <dbReference type="Proteomes" id="UP000262325"/>
    </source>
</evidence>
<dbReference type="Gene3D" id="3.40.190.170">
    <property type="entry name" value="Bacterial extracellular solute-binding protein, family 7"/>
    <property type="match status" value="1"/>
</dbReference>
<dbReference type="InterPro" id="IPR018389">
    <property type="entry name" value="DctP_fam"/>
</dbReference>
<organism evidence="5 6">
    <name type="scientific">Flexistipes sinusarabici</name>
    <dbReference type="NCBI Taxonomy" id="2352"/>
    <lineage>
        <taxon>Bacteria</taxon>
        <taxon>Pseudomonadati</taxon>
        <taxon>Deferribacterota</taxon>
        <taxon>Deferribacteres</taxon>
        <taxon>Deferribacterales</taxon>
        <taxon>Flexistipitaceae</taxon>
        <taxon>Flexistipes</taxon>
    </lineage>
</organism>